<dbReference type="SUPFAM" id="SSF102114">
    <property type="entry name" value="Radical SAM enzymes"/>
    <property type="match status" value="1"/>
</dbReference>
<dbReference type="InterPro" id="IPR051198">
    <property type="entry name" value="BchE-like"/>
</dbReference>
<name>A0ABQ1I9S2_9PROT</name>
<comment type="caution">
    <text evidence="7">The sequence shown here is derived from an EMBL/GenBank/DDBJ whole genome shotgun (WGS) entry which is preliminary data.</text>
</comment>
<reference evidence="8" key="1">
    <citation type="journal article" date="2019" name="Int. J. Syst. Evol. Microbiol.">
        <title>The Global Catalogue of Microorganisms (GCM) 10K type strain sequencing project: providing services to taxonomists for standard genome sequencing and annotation.</title>
        <authorList>
            <consortium name="The Broad Institute Genomics Platform"/>
            <consortium name="The Broad Institute Genome Sequencing Center for Infectious Disease"/>
            <person name="Wu L."/>
            <person name="Ma J."/>
        </authorList>
    </citation>
    <scope>NUCLEOTIDE SEQUENCE [LARGE SCALE GENOMIC DNA]</scope>
    <source>
        <strain evidence="8">CGMCC 1.10188</strain>
    </source>
</reference>
<dbReference type="SMART" id="SM00729">
    <property type="entry name" value="Elp3"/>
    <property type="match status" value="1"/>
</dbReference>
<dbReference type="Gene3D" id="3.80.30.20">
    <property type="entry name" value="tm_1862 like domain"/>
    <property type="match status" value="1"/>
</dbReference>
<dbReference type="Pfam" id="PF02310">
    <property type="entry name" value="B12-binding"/>
    <property type="match status" value="1"/>
</dbReference>
<dbReference type="InterPro" id="IPR027559">
    <property type="entry name" value="B12_rSAM_oligo"/>
</dbReference>
<keyword evidence="2" id="KW-0949">S-adenosyl-L-methionine</keyword>
<dbReference type="InterPro" id="IPR058240">
    <property type="entry name" value="rSAM_sf"/>
</dbReference>
<dbReference type="Proteomes" id="UP000603352">
    <property type="component" value="Unassembled WGS sequence"/>
</dbReference>
<dbReference type="SFLD" id="SFLDS00029">
    <property type="entry name" value="Radical_SAM"/>
    <property type="match status" value="1"/>
</dbReference>
<dbReference type="InterPro" id="IPR007197">
    <property type="entry name" value="rSAM"/>
</dbReference>
<evidence type="ECO:0000256" key="5">
    <source>
        <dbReference type="ARBA" id="ARBA00023014"/>
    </source>
</evidence>
<evidence type="ECO:0000256" key="2">
    <source>
        <dbReference type="ARBA" id="ARBA00022691"/>
    </source>
</evidence>
<dbReference type="SFLD" id="SFLDG01082">
    <property type="entry name" value="B12-binding_domain_containing"/>
    <property type="match status" value="1"/>
</dbReference>
<gene>
    <name evidence="7" type="ORF">GCM10011505_05940</name>
</gene>
<dbReference type="PROSITE" id="PS51918">
    <property type="entry name" value="RADICAL_SAM"/>
    <property type="match status" value="1"/>
</dbReference>
<dbReference type="InterPro" id="IPR006158">
    <property type="entry name" value="Cobalamin-bd"/>
</dbReference>
<evidence type="ECO:0000256" key="3">
    <source>
        <dbReference type="ARBA" id="ARBA00022723"/>
    </source>
</evidence>
<keyword evidence="5" id="KW-0411">Iron-sulfur</keyword>
<proteinExistence type="predicted"/>
<evidence type="ECO:0000313" key="8">
    <source>
        <dbReference type="Proteomes" id="UP000603352"/>
    </source>
</evidence>
<evidence type="ECO:0000259" key="6">
    <source>
        <dbReference type="PROSITE" id="PS51918"/>
    </source>
</evidence>
<dbReference type="NCBIfam" id="TIGR04295">
    <property type="entry name" value="B12_rSAM_oligo"/>
    <property type="match status" value="1"/>
</dbReference>
<accession>A0ABQ1I9S2</accession>
<evidence type="ECO:0000256" key="1">
    <source>
        <dbReference type="ARBA" id="ARBA00001966"/>
    </source>
</evidence>
<organism evidence="7 8">
    <name type="scientific">Tistrella bauzanensis</name>
    <dbReference type="NCBI Taxonomy" id="657419"/>
    <lineage>
        <taxon>Bacteria</taxon>
        <taxon>Pseudomonadati</taxon>
        <taxon>Pseudomonadota</taxon>
        <taxon>Alphaproteobacteria</taxon>
        <taxon>Geminicoccales</taxon>
        <taxon>Geminicoccaceae</taxon>
        <taxon>Tistrella</taxon>
    </lineage>
</organism>
<dbReference type="PANTHER" id="PTHR43409">
    <property type="entry name" value="ANAEROBIC MAGNESIUM-PROTOPORPHYRIN IX MONOMETHYL ESTER CYCLASE-RELATED"/>
    <property type="match status" value="1"/>
</dbReference>
<protein>
    <submittedName>
        <fullName evidence="7">B12-binding domain-containing radical SAM protein</fullName>
    </submittedName>
</protein>
<dbReference type="Pfam" id="PF04055">
    <property type="entry name" value="Radical_SAM"/>
    <property type="match status" value="1"/>
</dbReference>
<keyword evidence="3" id="KW-0479">Metal-binding</keyword>
<dbReference type="Gene3D" id="3.40.50.280">
    <property type="entry name" value="Cobalamin-binding domain"/>
    <property type="match status" value="1"/>
</dbReference>
<feature type="domain" description="Radical SAM core" evidence="6">
    <location>
        <begin position="201"/>
        <end position="423"/>
    </location>
</feature>
<dbReference type="RefSeq" id="WP_188574752.1">
    <property type="nucleotide sequence ID" value="NZ_BMDZ01000004.1"/>
</dbReference>
<evidence type="ECO:0000256" key="4">
    <source>
        <dbReference type="ARBA" id="ARBA00023004"/>
    </source>
</evidence>
<comment type="cofactor">
    <cofactor evidence="1">
        <name>[4Fe-4S] cluster</name>
        <dbReference type="ChEBI" id="CHEBI:49883"/>
    </cofactor>
</comment>
<dbReference type="InterPro" id="IPR023404">
    <property type="entry name" value="rSAM_horseshoe"/>
</dbReference>
<dbReference type="EMBL" id="BMDZ01000004">
    <property type="protein sequence ID" value="GGB27480.1"/>
    <property type="molecule type" value="Genomic_DNA"/>
</dbReference>
<keyword evidence="8" id="KW-1185">Reference proteome</keyword>
<evidence type="ECO:0000313" key="7">
    <source>
        <dbReference type="EMBL" id="GGB27480.1"/>
    </source>
</evidence>
<keyword evidence="4" id="KW-0408">Iron</keyword>
<dbReference type="InterPro" id="IPR006638">
    <property type="entry name" value="Elp3/MiaA/NifB-like_rSAM"/>
</dbReference>
<sequence length="433" mass="47962">MKIALVNPPWTFDGSIYFGCREPHLPLELGYTRAMLEAAGHEVLLIDAHLQAIDSADAAALVADFSPAMTVVTTAPTYLFWRCAQPELRVPAAFIRDLNRRGGLVVAVGPHGSTTPGPTLRKLKADAVVMGECEEVVAALADAGGRSAMTRVAATAWIDRDGTLRVNGTGHASRFTDLPPLAWPDDWVRRHRHHHHRFDAAPDGPGAEVEASRGCPYACTFCAKLDFRDRYRRRDLNLLLAEIDRLIAQGVTYLYFIDEIFLPQKPLLEALVARDIRFGIQTRIDLWKPDMLALLGRAGCVSIEAGVESLTVAGRAALDKRCRIGTDELTRLLITAREHVPFVQANLIGTPEDDPAEVSAWRDLVQGQGVWANDPVPLYPYPASPQYRQMWGLPDDHAWERAHDHYLAAFDRFSDIQDERPVALARLEAACGR</sequence>
<dbReference type="PANTHER" id="PTHR43409:SF7">
    <property type="entry name" value="BLL1977 PROTEIN"/>
    <property type="match status" value="1"/>
</dbReference>